<keyword evidence="3 6" id="KW-0564">Palmitate</keyword>
<keyword evidence="5 6" id="KW-0449">Lipoprotein</keyword>
<comment type="subcellular location">
    <subcellularLocation>
        <location evidence="6">Cell outer membrane</location>
        <topology evidence="6">Lipid-anchor</topology>
    </subcellularLocation>
</comment>
<keyword evidence="1 6" id="KW-0732">Signal</keyword>
<dbReference type="GO" id="GO:1990351">
    <property type="term" value="C:transporter complex"/>
    <property type="evidence" value="ECO:0007669"/>
    <property type="project" value="TreeGrafter"/>
</dbReference>
<dbReference type="AlphaFoldDB" id="A0A939GY06"/>
<dbReference type="Proteomes" id="UP000664731">
    <property type="component" value="Unassembled WGS sequence"/>
</dbReference>
<evidence type="ECO:0000256" key="4">
    <source>
        <dbReference type="ARBA" id="ARBA00023237"/>
    </source>
</evidence>
<dbReference type="PANTHER" id="PTHR38098:SF1">
    <property type="entry name" value="LPS-ASSEMBLY LIPOPROTEIN LPTE"/>
    <property type="match status" value="1"/>
</dbReference>
<evidence type="ECO:0000256" key="5">
    <source>
        <dbReference type="ARBA" id="ARBA00023288"/>
    </source>
</evidence>
<keyword evidence="8" id="KW-1185">Reference proteome</keyword>
<keyword evidence="2 6" id="KW-0472">Membrane</keyword>
<accession>A0A939GY06</accession>
<dbReference type="GO" id="GO:0001530">
    <property type="term" value="F:lipopolysaccharide binding"/>
    <property type="evidence" value="ECO:0007669"/>
    <property type="project" value="TreeGrafter"/>
</dbReference>
<dbReference type="PROSITE" id="PS51257">
    <property type="entry name" value="PROKAR_LIPOPROTEIN"/>
    <property type="match status" value="1"/>
</dbReference>
<evidence type="ECO:0000256" key="6">
    <source>
        <dbReference type="HAMAP-Rule" id="MF_01186"/>
    </source>
</evidence>
<gene>
    <name evidence="6" type="primary">lptE</name>
    <name evidence="7" type="ORF">J1777_02605</name>
</gene>
<protein>
    <recommendedName>
        <fullName evidence="6">LPS-assembly lipoprotein LptE</fullName>
    </recommendedName>
</protein>
<dbReference type="EMBL" id="JAFNME010000004">
    <property type="protein sequence ID" value="MBO1248729.1"/>
    <property type="molecule type" value="Genomic_DNA"/>
</dbReference>
<proteinExistence type="inferred from homology"/>
<organism evidence="7 8">
    <name type="scientific">Comamonas denitrificans</name>
    <dbReference type="NCBI Taxonomy" id="117506"/>
    <lineage>
        <taxon>Bacteria</taxon>
        <taxon>Pseudomonadati</taxon>
        <taxon>Pseudomonadota</taxon>
        <taxon>Betaproteobacteria</taxon>
        <taxon>Burkholderiales</taxon>
        <taxon>Comamonadaceae</taxon>
        <taxon>Comamonas</taxon>
    </lineage>
</organism>
<comment type="caution">
    <text evidence="7">The sequence shown here is derived from an EMBL/GenBank/DDBJ whole genome shotgun (WGS) entry which is preliminary data.</text>
</comment>
<evidence type="ECO:0000313" key="7">
    <source>
        <dbReference type="EMBL" id="MBO1248729.1"/>
    </source>
</evidence>
<name>A0A939GY06_9BURK</name>
<dbReference type="HAMAP" id="MF_01186">
    <property type="entry name" value="LPS_assembly_LptE"/>
    <property type="match status" value="1"/>
</dbReference>
<dbReference type="Pfam" id="PF04390">
    <property type="entry name" value="LptE"/>
    <property type="match status" value="1"/>
</dbReference>
<sequence length="178" mass="19697">MQASKRHLLALLASAPLLGATLGLGGCGFALRGRAQYAFQSLYLQAPEGSELGRSLLRQLAASSHDLQLLLPPQTSADADVTLHLLGERHQRVVLAKTVAGQVRELQLRLYVRFSLIGKDGRVWIEEGEIEQTRDMTYSETLTLAKDEEEMELVRDMRQDVAQQLLRRLALVQPPVGA</sequence>
<dbReference type="GO" id="GO:0015920">
    <property type="term" value="P:lipopolysaccharide transport"/>
    <property type="evidence" value="ECO:0007669"/>
    <property type="project" value="TreeGrafter"/>
</dbReference>
<dbReference type="Gene3D" id="3.30.160.150">
    <property type="entry name" value="Lipoprotein like domain"/>
    <property type="match status" value="1"/>
</dbReference>
<dbReference type="GO" id="GO:0009279">
    <property type="term" value="C:cell outer membrane"/>
    <property type="evidence" value="ECO:0007669"/>
    <property type="project" value="UniProtKB-SubCell"/>
</dbReference>
<dbReference type="GO" id="GO:0043165">
    <property type="term" value="P:Gram-negative-bacterium-type cell outer membrane assembly"/>
    <property type="evidence" value="ECO:0007669"/>
    <property type="project" value="UniProtKB-UniRule"/>
</dbReference>
<comment type="function">
    <text evidence="6">Together with LptD, is involved in the assembly of lipopolysaccharide (LPS) at the surface of the outer membrane. Required for the proper assembly of LptD. Binds LPS and may serve as the LPS recognition site at the outer membrane.</text>
</comment>
<evidence type="ECO:0000256" key="3">
    <source>
        <dbReference type="ARBA" id="ARBA00023139"/>
    </source>
</evidence>
<evidence type="ECO:0000256" key="2">
    <source>
        <dbReference type="ARBA" id="ARBA00023136"/>
    </source>
</evidence>
<reference evidence="7" key="1">
    <citation type="submission" date="2021-03" db="EMBL/GenBank/DDBJ databases">
        <title>Comamonas denitrificans.</title>
        <authorList>
            <person name="Finster K."/>
        </authorList>
    </citation>
    <scope>NUCLEOTIDE SEQUENCE</scope>
    <source>
        <strain evidence="7">MM2021_4</strain>
    </source>
</reference>
<comment type="subunit">
    <text evidence="6">Component of the lipopolysaccharide transport and assembly complex. Interacts with LptD.</text>
</comment>
<dbReference type="PANTHER" id="PTHR38098">
    <property type="entry name" value="LPS-ASSEMBLY LIPOPROTEIN LPTE"/>
    <property type="match status" value="1"/>
</dbReference>
<evidence type="ECO:0000256" key="1">
    <source>
        <dbReference type="ARBA" id="ARBA00022729"/>
    </source>
</evidence>
<dbReference type="InterPro" id="IPR007485">
    <property type="entry name" value="LPS_assembly_LptE"/>
</dbReference>
<dbReference type="RefSeq" id="WP_207574281.1">
    <property type="nucleotide sequence ID" value="NZ_JAFNME010000004.1"/>
</dbReference>
<keyword evidence="4 6" id="KW-0998">Cell outer membrane</keyword>
<evidence type="ECO:0000313" key="8">
    <source>
        <dbReference type="Proteomes" id="UP000664731"/>
    </source>
</evidence>
<comment type="similarity">
    <text evidence="6">Belongs to the LptE lipoprotein family.</text>
</comment>